<dbReference type="OrthoDB" id="6765836at2759"/>
<dbReference type="Proteomes" id="UP000887116">
    <property type="component" value="Unassembled WGS sequence"/>
</dbReference>
<protein>
    <submittedName>
        <fullName evidence="1">Uncharacterized protein</fullName>
    </submittedName>
</protein>
<keyword evidence="2" id="KW-1185">Reference proteome</keyword>
<accession>A0A8X6LLH5</accession>
<gene>
    <name evidence="1" type="primary">AVEN_132612_1</name>
    <name evidence="1" type="ORF">TNCT_531111</name>
</gene>
<proteinExistence type="predicted"/>
<reference evidence="1" key="1">
    <citation type="submission" date="2020-07" db="EMBL/GenBank/DDBJ databases">
        <title>Multicomponent nature underlies the extraordinary mechanical properties of spider dragline silk.</title>
        <authorList>
            <person name="Kono N."/>
            <person name="Nakamura H."/>
            <person name="Mori M."/>
            <person name="Yoshida Y."/>
            <person name="Ohtoshi R."/>
            <person name="Malay A.D."/>
            <person name="Moran D.A.P."/>
            <person name="Tomita M."/>
            <person name="Numata K."/>
            <person name="Arakawa K."/>
        </authorList>
    </citation>
    <scope>NUCLEOTIDE SEQUENCE</scope>
</reference>
<dbReference type="EMBL" id="BMAO01006955">
    <property type="protein sequence ID" value="GFR12732.1"/>
    <property type="molecule type" value="Genomic_DNA"/>
</dbReference>
<comment type="caution">
    <text evidence="1">The sequence shown here is derived from an EMBL/GenBank/DDBJ whole genome shotgun (WGS) entry which is preliminary data.</text>
</comment>
<organism evidence="1 2">
    <name type="scientific">Trichonephila clavata</name>
    <name type="common">Joro spider</name>
    <name type="synonym">Nephila clavata</name>
    <dbReference type="NCBI Taxonomy" id="2740835"/>
    <lineage>
        <taxon>Eukaryota</taxon>
        <taxon>Metazoa</taxon>
        <taxon>Ecdysozoa</taxon>
        <taxon>Arthropoda</taxon>
        <taxon>Chelicerata</taxon>
        <taxon>Arachnida</taxon>
        <taxon>Araneae</taxon>
        <taxon>Araneomorphae</taxon>
        <taxon>Entelegynae</taxon>
        <taxon>Araneoidea</taxon>
        <taxon>Nephilidae</taxon>
        <taxon>Trichonephila</taxon>
    </lineage>
</organism>
<evidence type="ECO:0000313" key="2">
    <source>
        <dbReference type="Proteomes" id="UP000887116"/>
    </source>
</evidence>
<sequence>MYISNGSWIHELKTKKIFLTNTQENTGPIEVLLGADVSGKLITGRREELKTRLVVLETKLAWAVMDKVP</sequence>
<name>A0A8X6LLH5_TRICU</name>
<dbReference type="AlphaFoldDB" id="A0A8X6LLH5"/>
<evidence type="ECO:0000313" key="1">
    <source>
        <dbReference type="EMBL" id="GFR12732.1"/>
    </source>
</evidence>